<dbReference type="RefSeq" id="WP_258830125.1">
    <property type="nucleotide sequence ID" value="NZ_JANUHA010000023.1"/>
</dbReference>
<reference evidence="1 2" key="1">
    <citation type="submission" date="2022-08" db="EMBL/GenBank/DDBJ databases">
        <title>Reclassification of Massilia species as members of the genera Telluria, Duganella, Pseudoduganella, Mokoshia gen. nov. and Zemynaea gen. nov. using orthogonal and non-orthogonal genome-based approaches.</title>
        <authorList>
            <person name="Bowman J.P."/>
        </authorList>
    </citation>
    <scope>NUCLEOTIDE SEQUENCE [LARGE SCALE GENOMIC DNA]</scope>
    <source>
        <strain evidence="1 2">JCM 31661</strain>
    </source>
</reference>
<gene>
    <name evidence="1" type="ORF">NX780_22520</name>
</gene>
<organism evidence="1 2">
    <name type="scientific">Massilia agri</name>
    <dbReference type="NCBI Taxonomy" id="1886785"/>
    <lineage>
        <taxon>Bacteria</taxon>
        <taxon>Pseudomonadati</taxon>
        <taxon>Pseudomonadota</taxon>
        <taxon>Betaproteobacteria</taxon>
        <taxon>Burkholderiales</taxon>
        <taxon>Oxalobacteraceae</taxon>
        <taxon>Telluria group</taxon>
        <taxon>Massilia</taxon>
    </lineage>
</organism>
<sequence length="151" mass="15842">MADIALLPDPLEAQAIGRIPGAPRMPAPRCVLEGYGNPPVRKCWSQARVASPMFARATLDFARAQTGAGPALYGTLEARLAPLPCTTLAQAERVFERPFHALPAGEPLAGAKPVAGTRHQARLFGAGMQPLGLLLDTVAGCITRATLARPP</sequence>
<evidence type="ECO:0000313" key="1">
    <source>
        <dbReference type="EMBL" id="MCS0599125.1"/>
    </source>
</evidence>
<keyword evidence="2" id="KW-1185">Reference proteome</keyword>
<protein>
    <submittedName>
        <fullName evidence="1">Uncharacterized protein</fullName>
    </submittedName>
</protein>
<evidence type="ECO:0000313" key="2">
    <source>
        <dbReference type="Proteomes" id="UP001206572"/>
    </source>
</evidence>
<dbReference type="Proteomes" id="UP001206572">
    <property type="component" value="Unassembled WGS sequence"/>
</dbReference>
<proteinExistence type="predicted"/>
<dbReference type="EMBL" id="JANUHA010000023">
    <property type="protein sequence ID" value="MCS0599125.1"/>
    <property type="molecule type" value="Genomic_DNA"/>
</dbReference>
<name>A0ABT2AS99_9BURK</name>
<accession>A0ABT2AS99</accession>
<comment type="caution">
    <text evidence="1">The sequence shown here is derived from an EMBL/GenBank/DDBJ whole genome shotgun (WGS) entry which is preliminary data.</text>
</comment>